<evidence type="ECO:0000256" key="1">
    <source>
        <dbReference type="ARBA" id="ARBA00004141"/>
    </source>
</evidence>
<feature type="transmembrane region" description="Helical" evidence="6">
    <location>
        <begin position="24"/>
        <end position="42"/>
    </location>
</feature>
<dbReference type="PANTHER" id="PTHR11266">
    <property type="entry name" value="PEROXISOMAL MEMBRANE PROTEIN 2, PXMP2 MPV17"/>
    <property type="match status" value="1"/>
</dbReference>
<protein>
    <recommendedName>
        <fullName evidence="9">Protein sym1</fullName>
    </recommendedName>
</protein>
<accession>A0A022XU43</accession>
<comment type="similarity">
    <text evidence="2 6">Belongs to the peroxisomal membrane protein PXMP2/4 family.</text>
</comment>
<evidence type="ECO:0000256" key="6">
    <source>
        <dbReference type="RuleBase" id="RU363053"/>
    </source>
</evidence>
<organism evidence="7 8">
    <name type="scientific">Trichophyton soudanense CBS 452.61</name>
    <dbReference type="NCBI Taxonomy" id="1215331"/>
    <lineage>
        <taxon>Eukaryota</taxon>
        <taxon>Fungi</taxon>
        <taxon>Dikarya</taxon>
        <taxon>Ascomycota</taxon>
        <taxon>Pezizomycotina</taxon>
        <taxon>Eurotiomycetes</taxon>
        <taxon>Eurotiomycetidae</taxon>
        <taxon>Onygenales</taxon>
        <taxon>Arthrodermataceae</taxon>
        <taxon>Trichophyton</taxon>
    </lineage>
</organism>
<keyword evidence="3 6" id="KW-0812">Transmembrane</keyword>
<keyword evidence="4 6" id="KW-1133">Transmembrane helix</keyword>
<name>A0A022XU43_TRISD</name>
<sequence>MINQSKWGLLRALDSRYIYGRVPLLHAIIFLIEIAVTMRLIAKFNTYYAQNPVLTTMVTNAVLGGIADTVAQSISAISARCKELPRHRDTTSFISIDLQDLEKEKPPAVGELNFYRRRPAPFDFERLTRFMAYGFFMALIQHRWFSFLSHIFPVTQSHATIPALKRVAMDQLIFAPIGLACFFTFMTVAEGGGRRALSRKFEDVYLPTLKANFVLWPAVQIMNFRLIPIQFQIPFVSSVGIAWTAYLSLTNSAEEE</sequence>
<dbReference type="PANTHER" id="PTHR11266:SF50">
    <property type="entry name" value="VACUOLAR MEMBRANE PROTEIN YOR292C"/>
    <property type="match status" value="1"/>
</dbReference>
<evidence type="ECO:0000313" key="8">
    <source>
        <dbReference type="Proteomes" id="UP000023623"/>
    </source>
</evidence>
<feature type="transmembrane region" description="Helical" evidence="6">
    <location>
        <begin position="130"/>
        <end position="152"/>
    </location>
</feature>
<feature type="transmembrane region" description="Helical" evidence="6">
    <location>
        <begin position="172"/>
        <end position="189"/>
    </location>
</feature>
<dbReference type="HOGENOM" id="CLU_049109_8_0_1"/>
<dbReference type="InterPro" id="IPR007248">
    <property type="entry name" value="Mpv17_PMP22"/>
</dbReference>
<gene>
    <name evidence="7" type="ORF">H105_03952</name>
</gene>
<reference evidence="7 8" key="1">
    <citation type="submission" date="2014-02" db="EMBL/GenBank/DDBJ databases">
        <title>The Genome Sequence of Trichophyton rubrum (morphotype soudanense) CBS 452.61.</title>
        <authorList>
            <consortium name="The Broad Institute Genomics Platform"/>
            <person name="Cuomo C.A."/>
            <person name="White T.C."/>
            <person name="Graser Y."/>
            <person name="Martinez-Rossi N."/>
            <person name="Heitman J."/>
            <person name="Young S.K."/>
            <person name="Zeng Q."/>
            <person name="Gargeya S."/>
            <person name="Abouelleil A."/>
            <person name="Alvarado L."/>
            <person name="Chapman S.B."/>
            <person name="Gainer-Dewar J."/>
            <person name="Goldberg J."/>
            <person name="Griggs A."/>
            <person name="Gujja S."/>
            <person name="Hansen M."/>
            <person name="Howarth C."/>
            <person name="Imamovic A."/>
            <person name="Larimer J."/>
            <person name="Martinez D."/>
            <person name="Murphy C."/>
            <person name="Pearson M.D."/>
            <person name="Persinoti G."/>
            <person name="Poon T."/>
            <person name="Priest M."/>
            <person name="Roberts A.D."/>
            <person name="Saif S."/>
            <person name="Shea T.D."/>
            <person name="Sykes S.N."/>
            <person name="Wortman J."/>
            <person name="Nusbaum C."/>
            <person name="Birren B."/>
        </authorList>
    </citation>
    <scope>NUCLEOTIDE SEQUENCE [LARGE SCALE GENOMIC DNA]</scope>
    <source>
        <strain evidence="7 8">CBS 452.61</strain>
    </source>
</reference>
<evidence type="ECO:0000313" key="7">
    <source>
        <dbReference type="EMBL" id="EZF74250.1"/>
    </source>
</evidence>
<proteinExistence type="inferred from homology"/>
<comment type="subcellular location">
    <subcellularLocation>
        <location evidence="1">Membrane</location>
        <topology evidence="1">Multi-pass membrane protein</topology>
    </subcellularLocation>
</comment>
<evidence type="ECO:0000256" key="4">
    <source>
        <dbReference type="ARBA" id="ARBA00022989"/>
    </source>
</evidence>
<keyword evidence="8" id="KW-1185">Reference proteome</keyword>
<evidence type="ECO:0000256" key="2">
    <source>
        <dbReference type="ARBA" id="ARBA00006824"/>
    </source>
</evidence>
<dbReference type="GO" id="GO:0016020">
    <property type="term" value="C:membrane"/>
    <property type="evidence" value="ECO:0007669"/>
    <property type="project" value="UniProtKB-SubCell"/>
</dbReference>
<evidence type="ECO:0000256" key="5">
    <source>
        <dbReference type="ARBA" id="ARBA00023136"/>
    </source>
</evidence>
<dbReference type="OrthoDB" id="10267969at2759"/>
<evidence type="ECO:0008006" key="9">
    <source>
        <dbReference type="Google" id="ProtNLM"/>
    </source>
</evidence>
<keyword evidence="5 6" id="KW-0472">Membrane</keyword>
<dbReference type="AlphaFoldDB" id="A0A022XU43"/>
<dbReference type="EMBL" id="KK208846">
    <property type="protein sequence ID" value="EZF74250.1"/>
    <property type="molecule type" value="Genomic_DNA"/>
</dbReference>
<evidence type="ECO:0000256" key="3">
    <source>
        <dbReference type="ARBA" id="ARBA00022692"/>
    </source>
</evidence>
<dbReference type="GO" id="GO:0005739">
    <property type="term" value="C:mitochondrion"/>
    <property type="evidence" value="ECO:0007669"/>
    <property type="project" value="TreeGrafter"/>
</dbReference>
<dbReference type="Proteomes" id="UP000023623">
    <property type="component" value="Unassembled WGS sequence"/>
</dbReference>
<dbReference type="Pfam" id="PF04117">
    <property type="entry name" value="Mpv17_PMP22"/>
    <property type="match status" value="1"/>
</dbReference>